<evidence type="ECO:0000313" key="2">
    <source>
        <dbReference type="EMBL" id="KAK9911522.1"/>
    </source>
</evidence>
<gene>
    <name evidence="2" type="ORF">M0R45_035423</name>
</gene>
<protein>
    <submittedName>
        <fullName evidence="2">Uncharacterized protein</fullName>
    </submittedName>
</protein>
<comment type="caution">
    <text evidence="2">The sequence shown here is derived from an EMBL/GenBank/DDBJ whole genome shotgun (WGS) entry which is preliminary data.</text>
</comment>
<dbReference type="Proteomes" id="UP001457282">
    <property type="component" value="Unassembled WGS sequence"/>
</dbReference>
<sequence length="82" mass="8565">MAFPRLSRRVVVVAAVALFIAMTIDYAEAKGALSLLPKAAKSATKVITKAKKKLSAPSPSPVGSEGPAGAPGSQHQHRWDID</sequence>
<reference evidence="2 3" key="1">
    <citation type="journal article" date="2023" name="G3 (Bethesda)">
        <title>A chromosome-length genome assembly and annotation of blackberry (Rubus argutus, cv. 'Hillquist').</title>
        <authorList>
            <person name="Bruna T."/>
            <person name="Aryal R."/>
            <person name="Dudchenko O."/>
            <person name="Sargent D.J."/>
            <person name="Mead D."/>
            <person name="Buti M."/>
            <person name="Cavallini A."/>
            <person name="Hytonen T."/>
            <person name="Andres J."/>
            <person name="Pham M."/>
            <person name="Weisz D."/>
            <person name="Mascagni F."/>
            <person name="Usai G."/>
            <person name="Natali L."/>
            <person name="Bassil N."/>
            <person name="Fernandez G.E."/>
            <person name="Lomsadze A."/>
            <person name="Armour M."/>
            <person name="Olukolu B."/>
            <person name="Poorten T."/>
            <person name="Britton C."/>
            <person name="Davik J."/>
            <person name="Ashrafi H."/>
            <person name="Aiden E.L."/>
            <person name="Borodovsky M."/>
            <person name="Worthington M."/>
        </authorList>
    </citation>
    <scope>NUCLEOTIDE SEQUENCE [LARGE SCALE GENOMIC DNA]</scope>
    <source>
        <strain evidence="2">PI 553951</strain>
    </source>
</reference>
<keyword evidence="3" id="KW-1185">Reference proteome</keyword>
<dbReference type="EMBL" id="JBEDUW010000007">
    <property type="protein sequence ID" value="KAK9911522.1"/>
    <property type="molecule type" value="Genomic_DNA"/>
</dbReference>
<organism evidence="2 3">
    <name type="scientific">Rubus argutus</name>
    <name type="common">Southern blackberry</name>
    <dbReference type="NCBI Taxonomy" id="59490"/>
    <lineage>
        <taxon>Eukaryota</taxon>
        <taxon>Viridiplantae</taxon>
        <taxon>Streptophyta</taxon>
        <taxon>Embryophyta</taxon>
        <taxon>Tracheophyta</taxon>
        <taxon>Spermatophyta</taxon>
        <taxon>Magnoliopsida</taxon>
        <taxon>eudicotyledons</taxon>
        <taxon>Gunneridae</taxon>
        <taxon>Pentapetalae</taxon>
        <taxon>rosids</taxon>
        <taxon>fabids</taxon>
        <taxon>Rosales</taxon>
        <taxon>Rosaceae</taxon>
        <taxon>Rosoideae</taxon>
        <taxon>Rosoideae incertae sedis</taxon>
        <taxon>Rubus</taxon>
    </lineage>
</organism>
<evidence type="ECO:0000256" key="1">
    <source>
        <dbReference type="SAM" id="MobiDB-lite"/>
    </source>
</evidence>
<evidence type="ECO:0000313" key="3">
    <source>
        <dbReference type="Proteomes" id="UP001457282"/>
    </source>
</evidence>
<accession>A0AAW1VTZ8</accession>
<proteinExistence type="predicted"/>
<dbReference type="AlphaFoldDB" id="A0AAW1VTZ8"/>
<name>A0AAW1VTZ8_RUBAR</name>
<feature type="region of interest" description="Disordered" evidence="1">
    <location>
        <begin position="50"/>
        <end position="82"/>
    </location>
</feature>